<proteinExistence type="predicted"/>
<reference evidence="3" key="2">
    <citation type="submission" date="2023-05" db="EMBL/GenBank/DDBJ databases">
        <authorList>
            <person name="Schelkunov M.I."/>
        </authorList>
    </citation>
    <scope>NUCLEOTIDE SEQUENCE</scope>
    <source>
        <strain evidence="3">Hsosn_3</strain>
        <tissue evidence="3">Leaf</tissue>
    </source>
</reference>
<keyword evidence="4" id="KW-1185">Reference proteome</keyword>
<keyword evidence="1" id="KW-0547">Nucleotide-binding</keyword>
<dbReference type="GO" id="GO:0007166">
    <property type="term" value="P:cell surface receptor signaling pathway"/>
    <property type="evidence" value="ECO:0007669"/>
    <property type="project" value="InterPro"/>
</dbReference>
<dbReference type="Proteomes" id="UP001237642">
    <property type="component" value="Unassembled WGS sequence"/>
</dbReference>
<dbReference type="InterPro" id="IPR045274">
    <property type="entry name" value="WAK-like"/>
</dbReference>
<keyword evidence="3" id="KW-0808">Transferase</keyword>
<dbReference type="EMBL" id="JAUIZM010000011">
    <property type="protein sequence ID" value="KAK1355653.1"/>
    <property type="molecule type" value="Genomic_DNA"/>
</dbReference>
<dbReference type="SUPFAM" id="SSF56112">
    <property type="entry name" value="Protein kinase-like (PK-like)"/>
    <property type="match status" value="1"/>
</dbReference>
<keyword evidence="3" id="KW-0418">Kinase</keyword>
<accession>A0AAD8M154</accession>
<gene>
    <name evidence="3" type="ORF">POM88_048909</name>
</gene>
<reference evidence="3" key="1">
    <citation type="submission" date="2023-02" db="EMBL/GenBank/DDBJ databases">
        <title>Genome of toxic invasive species Heracleum sosnowskyi carries increased number of genes despite the absence of recent whole-genome duplications.</title>
        <authorList>
            <person name="Schelkunov M."/>
            <person name="Shtratnikova V."/>
            <person name="Makarenko M."/>
            <person name="Klepikova A."/>
            <person name="Omelchenko D."/>
            <person name="Novikova G."/>
            <person name="Obukhova E."/>
            <person name="Bogdanov V."/>
            <person name="Penin A."/>
            <person name="Logacheva M."/>
        </authorList>
    </citation>
    <scope>NUCLEOTIDE SEQUENCE</scope>
    <source>
        <strain evidence="3">Hsosn_3</strain>
        <tissue evidence="3">Leaf</tissue>
    </source>
</reference>
<keyword evidence="2" id="KW-0067">ATP-binding</keyword>
<dbReference type="PANTHER" id="PTHR27005:SF283">
    <property type="entry name" value="OS02G0633066 PROTEIN"/>
    <property type="match status" value="1"/>
</dbReference>
<dbReference type="Gene3D" id="1.10.510.10">
    <property type="entry name" value="Transferase(Phosphotransferase) domain 1"/>
    <property type="match status" value="1"/>
</dbReference>
<protein>
    <submittedName>
        <fullName evidence="3">Protein kinase domain-containing protein</fullName>
    </submittedName>
</protein>
<name>A0AAD8M154_9APIA</name>
<dbReference type="GO" id="GO:0004674">
    <property type="term" value="F:protein serine/threonine kinase activity"/>
    <property type="evidence" value="ECO:0007669"/>
    <property type="project" value="TreeGrafter"/>
</dbReference>
<dbReference type="PANTHER" id="PTHR27005">
    <property type="entry name" value="WALL-ASSOCIATED RECEPTOR KINASE-LIKE 21"/>
    <property type="match status" value="1"/>
</dbReference>
<evidence type="ECO:0000256" key="2">
    <source>
        <dbReference type="ARBA" id="ARBA00022840"/>
    </source>
</evidence>
<evidence type="ECO:0000313" key="3">
    <source>
        <dbReference type="EMBL" id="KAK1355653.1"/>
    </source>
</evidence>
<evidence type="ECO:0000313" key="4">
    <source>
        <dbReference type="Proteomes" id="UP001237642"/>
    </source>
</evidence>
<sequence length="132" mass="14882">MARPQEERNLATCFITSLKENRLFQILEPRVVREGTLDQLEKAAQLVKSCLNLNGEERPTMKEVAMEIESLSKFTKHLQANQHRSEESTSLTGHTEAQFSDLYEISPSCYDNGGNDSELYSLSTAGTSYLHP</sequence>
<dbReference type="GO" id="GO:0005886">
    <property type="term" value="C:plasma membrane"/>
    <property type="evidence" value="ECO:0007669"/>
    <property type="project" value="TreeGrafter"/>
</dbReference>
<evidence type="ECO:0000256" key="1">
    <source>
        <dbReference type="ARBA" id="ARBA00022741"/>
    </source>
</evidence>
<dbReference type="InterPro" id="IPR011009">
    <property type="entry name" value="Kinase-like_dom_sf"/>
</dbReference>
<organism evidence="3 4">
    <name type="scientific">Heracleum sosnowskyi</name>
    <dbReference type="NCBI Taxonomy" id="360622"/>
    <lineage>
        <taxon>Eukaryota</taxon>
        <taxon>Viridiplantae</taxon>
        <taxon>Streptophyta</taxon>
        <taxon>Embryophyta</taxon>
        <taxon>Tracheophyta</taxon>
        <taxon>Spermatophyta</taxon>
        <taxon>Magnoliopsida</taxon>
        <taxon>eudicotyledons</taxon>
        <taxon>Gunneridae</taxon>
        <taxon>Pentapetalae</taxon>
        <taxon>asterids</taxon>
        <taxon>campanulids</taxon>
        <taxon>Apiales</taxon>
        <taxon>Apiaceae</taxon>
        <taxon>Apioideae</taxon>
        <taxon>apioid superclade</taxon>
        <taxon>Tordylieae</taxon>
        <taxon>Tordyliinae</taxon>
        <taxon>Heracleum</taxon>
    </lineage>
</organism>
<dbReference type="GO" id="GO:0005524">
    <property type="term" value="F:ATP binding"/>
    <property type="evidence" value="ECO:0007669"/>
    <property type="project" value="UniProtKB-KW"/>
</dbReference>
<dbReference type="AlphaFoldDB" id="A0AAD8M154"/>
<comment type="caution">
    <text evidence="3">The sequence shown here is derived from an EMBL/GenBank/DDBJ whole genome shotgun (WGS) entry which is preliminary data.</text>
</comment>